<dbReference type="PANTHER" id="PTHR11680">
    <property type="entry name" value="SERINE HYDROXYMETHYLTRANSFERASE"/>
    <property type="match status" value="1"/>
</dbReference>
<dbReference type="HAMAP" id="MF_00051">
    <property type="entry name" value="SHMT"/>
    <property type="match status" value="1"/>
</dbReference>
<dbReference type="InterPro" id="IPR049943">
    <property type="entry name" value="Ser_HO-MeTrfase-like"/>
</dbReference>
<dbReference type="InterPro" id="IPR001085">
    <property type="entry name" value="Ser_HO-MeTrfase"/>
</dbReference>
<dbReference type="CDD" id="cd00117">
    <property type="entry name" value="TFP"/>
    <property type="match status" value="1"/>
</dbReference>
<evidence type="ECO:0000256" key="7">
    <source>
        <dbReference type="ARBA" id="ARBA00022898"/>
    </source>
</evidence>
<gene>
    <name evidence="11" type="ORF">VCS650_LOCUS7866</name>
</gene>
<dbReference type="GO" id="GO:0004372">
    <property type="term" value="F:glycine hydroxymethyltransferase activity"/>
    <property type="evidence" value="ECO:0007669"/>
    <property type="project" value="UniProtKB-EC"/>
</dbReference>
<dbReference type="InterPro" id="IPR015424">
    <property type="entry name" value="PyrdxlP-dep_Trfase"/>
</dbReference>
<dbReference type="FunFam" id="3.40.640.10:FF:000097">
    <property type="entry name" value="Serine hydroxymethyltransferase"/>
    <property type="match status" value="1"/>
</dbReference>
<accession>A0A813Y1I1</accession>
<sequence length="583" mass="64633">MMNFLCILEVFLILYPLSTNTIRCYKCEATNECKTINNDVSSKNYYHSSDNVEIIECEYYCWKSVSLGNVYRGCARKRCAISHTAGTFSSSVCCGTDYCNGINRINISMSGGDSKIPSFLTESLAQCDPEMYELIRKEKQRQIRGLEMIASENFTSRGVLETLGSCLTNKYSEGYPGVRYYGGNEIIDQIETLTQKRALVAFGLDENEWGVNVQPLSGCPANFAVYSALLEPHSRIMGLDLPDGGHLSHGYATPTKKISFTSVYFENMPYKVNTQTGLIDYEELARTAKLFRPKIIIAGISCYSRNLEYDKFRQICDDVGAVLLADMAHVSGLVAAKVVADPFAYADIVTTTTHKSLRGPRAAMIFYRKGPKRPQVTNKTDNSVQMYDYEKKINEAIFPGLQGGPHNNAIGAIAVALKQVASDEFKTYAQQVVKNAKQLVATLQEKGYTFVSGGTDTHLALLDLRPLGLDGAKVERVLEVAAITVNKNTCPGDKSALKPSGIRFGTPALTTRGFKENDIIQVAIFIDRAVQIARNVNESNPNQTVKDFKANMKLDQYAQKLDELKEEIETFAAKFPMPGYESI</sequence>
<dbReference type="Proteomes" id="UP000663891">
    <property type="component" value="Unassembled WGS sequence"/>
</dbReference>
<comment type="caution">
    <text evidence="11">The sequence shown here is derived from an EMBL/GenBank/DDBJ whole genome shotgun (WGS) entry which is preliminary data.</text>
</comment>
<comment type="cofactor">
    <cofactor evidence="1 8">
        <name>pyridoxal 5'-phosphate</name>
        <dbReference type="ChEBI" id="CHEBI:597326"/>
    </cofactor>
</comment>
<keyword evidence="9" id="KW-0732">Signal</keyword>
<comment type="function">
    <text evidence="2 8">Interconversion of serine and glycine.</text>
</comment>
<comment type="catalytic activity">
    <reaction evidence="8">
        <text>(6R)-5,10-methylene-5,6,7,8-tetrahydrofolate + glycine + H2O = (6S)-5,6,7,8-tetrahydrofolate + L-serine</text>
        <dbReference type="Rhea" id="RHEA:15481"/>
        <dbReference type="ChEBI" id="CHEBI:15377"/>
        <dbReference type="ChEBI" id="CHEBI:15636"/>
        <dbReference type="ChEBI" id="CHEBI:33384"/>
        <dbReference type="ChEBI" id="CHEBI:57305"/>
        <dbReference type="ChEBI" id="CHEBI:57453"/>
        <dbReference type="EC" id="2.1.2.1"/>
    </reaction>
</comment>
<reference evidence="11" key="1">
    <citation type="submission" date="2021-02" db="EMBL/GenBank/DDBJ databases">
        <authorList>
            <person name="Nowell W R."/>
        </authorList>
    </citation>
    <scope>NUCLEOTIDE SEQUENCE</scope>
</reference>
<dbReference type="OrthoDB" id="10265628at2759"/>
<evidence type="ECO:0000256" key="3">
    <source>
        <dbReference type="ARBA" id="ARBA00004777"/>
    </source>
</evidence>
<dbReference type="GO" id="GO:0030170">
    <property type="term" value="F:pyridoxal phosphate binding"/>
    <property type="evidence" value="ECO:0007669"/>
    <property type="project" value="InterPro"/>
</dbReference>
<evidence type="ECO:0000256" key="2">
    <source>
        <dbReference type="ARBA" id="ARBA00002224"/>
    </source>
</evidence>
<evidence type="ECO:0000256" key="4">
    <source>
        <dbReference type="ARBA" id="ARBA00006376"/>
    </source>
</evidence>
<dbReference type="InterPro" id="IPR019798">
    <property type="entry name" value="Ser_HO-MeTrfase_PLP_BS"/>
</dbReference>
<dbReference type="NCBIfam" id="NF000586">
    <property type="entry name" value="PRK00011.1"/>
    <property type="match status" value="1"/>
</dbReference>
<dbReference type="PANTHER" id="PTHR11680:SF59">
    <property type="entry name" value="SERINE HYDROXYMETHYLTRANSFERASE, CYTOSOLIC"/>
    <property type="match status" value="1"/>
</dbReference>
<dbReference type="GO" id="GO:0005634">
    <property type="term" value="C:nucleus"/>
    <property type="evidence" value="ECO:0007669"/>
    <property type="project" value="TreeGrafter"/>
</dbReference>
<keyword evidence="5 8" id="KW-0554">One-carbon metabolism</keyword>
<evidence type="ECO:0000313" key="11">
    <source>
        <dbReference type="EMBL" id="CAF0873783.1"/>
    </source>
</evidence>
<dbReference type="EMBL" id="CAJNON010000051">
    <property type="protein sequence ID" value="CAF0873783.1"/>
    <property type="molecule type" value="Genomic_DNA"/>
</dbReference>
<dbReference type="InterPro" id="IPR015422">
    <property type="entry name" value="PyrdxlP-dep_Trfase_small"/>
</dbReference>
<dbReference type="GO" id="GO:0005739">
    <property type="term" value="C:mitochondrion"/>
    <property type="evidence" value="ECO:0007669"/>
    <property type="project" value="TreeGrafter"/>
</dbReference>
<dbReference type="CDD" id="cd00378">
    <property type="entry name" value="SHMT"/>
    <property type="match status" value="1"/>
</dbReference>
<evidence type="ECO:0000256" key="6">
    <source>
        <dbReference type="ARBA" id="ARBA00022679"/>
    </source>
</evidence>
<dbReference type="Pfam" id="PF00464">
    <property type="entry name" value="SHMT"/>
    <property type="match status" value="1"/>
</dbReference>
<dbReference type="AlphaFoldDB" id="A0A813Y1I1"/>
<dbReference type="GO" id="GO:0035999">
    <property type="term" value="P:tetrahydrofolate interconversion"/>
    <property type="evidence" value="ECO:0007669"/>
    <property type="project" value="UniProtKB-UniPathway"/>
</dbReference>
<dbReference type="InterPro" id="IPR039429">
    <property type="entry name" value="SHMT-like_dom"/>
</dbReference>
<evidence type="ECO:0000259" key="10">
    <source>
        <dbReference type="Pfam" id="PF00464"/>
    </source>
</evidence>
<organism evidence="11 12">
    <name type="scientific">Adineta steineri</name>
    <dbReference type="NCBI Taxonomy" id="433720"/>
    <lineage>
        <taxon>Eukaryota</taxon>
        <taxon>Metazoa</taxon>
        <taxon>Spiralia</taxon>
        <taxon>Gnathifera</taxon>
        <taxon>Rotifera</taxon>
        <taxon>Eurotatoria</taxon>
        <taxon>Bdelloidea</taxon>
        <taxon>Adinetida</taxon>
        <taxon>Adinetidae</taxon>
        <taxon>Adineta</taxon>
    </lineage>
</organism>
<dbReference type="Gene3D" id="3.40.640.10">
    <property type="entry name" value="Type I PLP-dependent aspartate aminotransferase-like (Major domain)"/>
    <property type="match status" value="1"/>
</dbReference>
<dbReference type="UniPathway" id="UPA00193"/>
<evidence type="ECO:0000313" key="12">
    <source>
        <dbReference type="Proteomes" id="UP000663891"/>
    </source>
</evidence>
<dbReference type="PROSITE" id="PS00096">
    <property type="entry name" value="SHMT"/>
    <property type="match status" value="1"/>
</dbReference>
<dbReference type="Gene3D" id="3.90.1150.10">
    <property type="entry name" value="Aspartate Aminotransferase, domain 1"/>
    <property type="match status" value="1"/>
</dbReference>
<evidence type="ECO:0000256" key="9">
    <source>
        <dbReference type="SAM" id="SignalP"/>
    </source>
</evidence>
<evidence type="ECO:0000256" key="1">
    <source>
        <dbReference type="ARBA" id="ARBA00001933"/>
    </source>
</evidence>
<proteinExistence type="inferred from homology"/>
<dbReference type="SUPFAM" id="SSF53383">
    <property type="entry name" value="PLP-dependent transferases"/>
    <property type="match status" value="1"/>
</dbReference>
<dbReference type="InterPro" id="IPR015421">
    <property type="entry name" value="PyrdxlP-dep_Trfase_major"/>
</dbReference>
<dbReference type="EC" id="2.1.2.1" evidence="8"/>
<feature type="signal peptide" evidence="9">
    <location>
        <begin position="1"/>
        <end position="21"/>
    </location>
</feature>
<name>A0A813Y1I1_9BILA</name>
<protein>
    <recommendedName>
        <fullName evidence="8">Serine hydroxymethyltransferase</fullName>
        <ecNumber evidence="8">2.1.2.1</ecNumber>
    </recommendedName>
</protein>
<dbReference type="GO" id="GO:0019264">
    <property type="term" value="P:glycine biosynthetic process from serine"/>
    <property type="evidence" value="ECO:0007669"/>
    <property type="project" value="InterPro"/>
</dbReference>
<keyword evidence="6 8" id="KW-0808">Transferase</keyword>
<feature type="domain" description="Serine hydroxymethyltransferase-like" evidence="10">
    <location>
        <begin position="124"/>
        <end position="526"/>
    </location>
</feature>
<feature type="chain" id="PRO_5032267460" description="Serine hydroxymethyltransferase" evidence="9">
    <location>
        <begin position="22"/>
        <end position="583"/>
    </location>
</feature>
<keyword evidence="7 8" id="KW-0663">Pyridoxal phosphate</keyword>
<evidence type="ECO:0000256" key="8">
    <source>
        <dbReference type="RuleBase" id="RU000585"/>
    </source>
</evidence>
<comment type="similarity">
    <text evidence="4 8">Belongs to the SHMT family.</text>
</comment>
<evidence type="ECO:0000256" key="5">
    <source>
        <dbReference type="ARBA" id="ARBA00022563"/>
    </source>
</evidence>
<comment type="pathway">
    <text evidence="3 8">One-carbon metabolism; tetrahydrofolate interconversion.</text>
</comment>